<proteinExistence type="inferred from homology"/>
<dbReference type="Pfam" id="PF03171">
    <property type="entry name" value="2OG-FeII_Oxy"/>
    <property type="match status" value="1"/>
</dbReference>
<dbReference type="Gene3D" id="2.60.120.330">
    <property type="entry name" value="B-lactam Antibiotic, Isopenicillin N Synthase, Chain"/>
    <property type="match status" value="1"/>
</dbReference>
<dbReference type="OMA" id="WHRGYSG"/>
<dbReference type="PRINTS" id="PR00682">
    <property type="entry name" value="IPNSYNTHASE"/>
</dbReference>
<dbReference type="Pfam" id="PF14226">
    <property type="entry name" value="DIOX_N"/>
    <property type="match status" value="1"/>
</dbReference>
<feature type="domain" description="Fe2OG dioxygenase" evidence="3">
    <location>
        <begin position="183"/>
        <end position="300"/>
    </location>
</feature>
<dbReference type="InterPro" id="IPR050231">
    <property type="entry name" value="Iron_ascorbate_oxido_reductase"/>
</dbReference>
<keyword evidence="2" id="KW-0560">Oxidoreductase</keyword>
<gene>
    <name evidence="4" type="ORF">F503_08632</name>
</gene>
<dbReference type="AlphaFoldDB" id="S3C9W0"/>
<dbReference type="PANTHER" id="PTHR47990">
    <property type="entry name" value="2-OXOGLUTARATE (2OG) AND FE(II)-DEPENDENT OXYGENASE SUPERFAMILY PROTEIN-RELATED"/>
    <property type="match status" value="1"/>
</dbReference>
<dbReference type="STRING" id="1262450.S3C9W0"/>
<evidence type="ECO:0000259" key="3">
    <source>
        <dbReference type="PROSITE" id="PS51471"/>
    </source>
</evidence>
<comment type="similarity">
    <text evidence="1 2">Belongs to the iron/ascorbate-dependent oxidoreductase family.</text>
</comment>
<dbReference type="EMBL" id="KE148171">
    <property type="protein sequence ID" value="EPE03018.1"/>
    <property type="molecule type" value="Genomic_DNA"/>
</dbReference>
<name>S3C9W0_OPHP1</name>
<dbReference type="GO" id="GO:0044283">
    <property type="term" value="P:small molecule biosynthetic process"/>
    <property type="evidence" value="ECO:0007669"/>
    <property type="project" value="UniProtKB-ARBA"/>
</dbReference>
<dbReference type="VEuPathDB" id="FungiDB:F503_08632"/>
<dbReference type="HOGENOM" id="CLU_010119_6_1_1"/>
<protein>
    <submittedName>
        <fullName evidence="4">Flavonol synthase flavanone 3-hydroxylase</fullName>
    </submittedName>
</protein>
<dbReference type="Proteomes" id="UP000016923">
    <property type="component" value="Unassembled WGS sequence"/>
</dbReference>
<dbReference type="InterPro" id="IPR044861">
    <property type="entry name" value="IPNS-like_FE2OG_OXY"/>
</dbReference>
<dbReference type="PROSITE" id="PS51471">
    <property type="entry name" value="FE2OG_OXY"/>
    <property type="match status" value="1"/>
</dbReference>
<sequence length="338" mass="38540">MCTTNVGLSIPVVDFAPFNSGKPENATAVGKALYEAFRDYGFAYVRNHTVPLEIVDEAFAWNAKFFALPQEVKDKAPHPPYGWWHRGYSGIGREKVVQMVYDQESIGELRKVPDFKESFEIGRDGTDTKTPNIWIPEEDLPGFREFFTRFFDIGYKMEVQMLRAIAIGMGLPEGFFLEYHQKKDNQIRLLHYPPVEGLLLKNGKMERIASHTDFGTMTMLFQDSVGGLEVEDIHEKGKFNPAPYIPGTIVVNIGDFLQRWSNDHLRSTLHRVRAPPLAEGVTGTPKMTRTRYSIPYFITADHEKVIDTLPGCFSESNPKKYEPINSGEYISRRLNATY</sequence>
<evidence type="ECO:0000256" key="1">
    <source>
        <dbReference type="ARBA" id="ARBA00008056"/>
    </source>
</evidence>
<dbReference type="SUPFAM" id="SSF51197">
    <property type="entry name" value="Clavaminate synthase-like"/>
    <property type="match status" value="1"/>
</dbReference>
<organism evidence="4 5">
    <name type="scientific">Ophiostoma piceae (strain UAMH 11346)</name>
    <name type="common">Sap stain fungus</name>
    <dbReference type="NCBI Taxonomy" id="1262450"/>
    <lineage>
        <taxon>Eukaryota</taxon>
        <taxon>Fungi</taxon>
        <taxon>Dikarya</taxon>
        <taxon>Ascomycota</taxon>
        <taxon>Pezizomycotina</taxon>
        <taxon>Sordariomycetes</taxon>
        <taxon>Sordariomycetidae</taxon>
        <taxon>Ophiostomatales</taxon>
        <taxon>Ophiostomataceae</taxon>
        <taxon>Ophiostoma</taxon>
    </lineage>
</organism>
<evidence type="ECO:0000313" key="5">
    <source>
        <dbReference type="Proteomes" id="UP000016923"/>
    </source>
</evidence>
<dbReference type="eggNOG" id="KOG0143">
    <property type="taxonomic scope" value="Eukaryota"/>
</dbReference>
<evidence type="ECO:0000256" key="2">
    <source>
        <dbReference type="RuleBase" id="RU003682"/>
    </source>
</evidence>
<dbReference type="InterPro" id="IPR005123">
    <property type="entry name" value="Oxoglu/Fe-dep_dioxygenase_dom"/>
</dbReference>
<dbReference type="GO" id="GO:0046872">
    <property type="term" value="F:metal ion binding"/>
    <property type="evidence" value="ECO:0007669"/>
    <property type="project" value="UniProtKB-KW"/>
</dbReference>
<keyword evidence="2" id="KW-0408">Iron</keyword>
<reference evidence="4 5" key="1">
    <citation type="journal article" date="2013" name="BMC Genomics">
        <title>The genome and transcriptome of the pine saprophyte Ophiostoma piceae, and a comparison with the bark beetle-associated pine pathogen Grosmannia clavigera.</title>
        <authorList>
            <person name="Haridas S."/>
            <person name="Wang Y."/>
            <person name="Lim L."/>
            <person name="Massoumi Alamouti S."/>
            <person name="Jackman S."/>
            <person name="Docking R."/>
            <person name="Robertson G."/>
            <person name="Birol I."/>
            <person name="Bohlmann J."/>
            <person name="Breuil C."/>
        </authorList>
    </citation>
    <scope>NUCLEOTIDE SEQUENCE [LARGE SCALE GENOMIC DNA]</scope>
    <source>
        <strain evidence="4 5">UAMH 11346</strain>
    </source>
</reference>
<dbReference type="InterPro" id="IPR027443">
    <property type="entry name" value="IPNS-like_sf"/>
</dbReference>
<dbReference type="GO" id="GO:0016491">
    <property type="term" value="F:oxidoreductase activity"/>
    <property type="evidence" value="ECO:0007669"/>
    <property type="project" value="UniProtKB-KW"/>
</dbReference>
<accession>S3C9W0</accession>
<dbReference type="OrthoDB" id="288590at2759"/>
<evidence type="ECO:0000313" key="4">
    <source>
        <dbReference type="EMBL" id="EPE03018.1"/>
    </source>
</evidence>
<dbReference type="FunFam" id="2.60.120.330:FF:000030">
    <property type="entry name" value="Thymine dioxygenase"/>
    <property type="match status" value="1"/>
</dbReference>
<dbReference type="InterPro" id="IPR026992">
    <property type="entry name" value="DIOX_N"/>
</dbReference>
<keyword evidence="2" id="KW-0479">Metal-binding</keyword>
<keyword evidence="5" id="KW-1185">Reference proteome</keyword>